<dbReference type="Gene3D" id="3.90.190.10">
    <property type="entry name" value="Protein tyrosine phosphatase superfamily"/>
    <property type="match status" value="1"/>
</dbReference>
<reference evidence="2" key="1">
    <citation type="submission" date="2018-05" db="EMBL/GenBank/DDBJ databases">
        <authorList>
            <person name="Lanie J.A."/>
            <person name="Ng W.-L."/>
            <person name="Kazmierczak K.M."/>
            <person name="Andrzejewski T.M."/>
            <person name="Davidsen T.M."/>
            <person name="Wayne K.J."/>
            <person name="Tettelin H."/>
            <person name="Glass J.I."/>
            <person name="Rusch D."/>
            <person name="Podicherti R."/>
            <person name="Tsui H.-C.T."/>
            <person name="Winkler M.E."/>
        </authorList>
    </citation>
    <scope>NUCLEOTIDE SEQUENCE</scope>
</reference>
<dbReference type="InterPro" id="IPR055214">
    <property type="entry name" value="PTP-NADK"/>
</dbReference>
<name>A0A382SCD3_9ZZZZ</name>
<dbReference type="AlphaFoldDB" id="A0A382SCD3"/>
<feature type="non-terminal residue" evidence="2">
    <location>
        <position position="152"/>
    </location>
</feature>
<gene>
    <name evidence="2" type="ORF">METZ01_LOCUS359672</name>
</gene>
<evidence type="ECO:0000313" key="2">
    <source>
        <dbReference type="EMBL" id="SVD06818.1"/>
    </source>
</evidence>
<dbReference type="EMBL" id="UINC01127597">
    <property type="protein sequence ID" value="SVD06818.1"/>
    <property type="molecule type" value="Genomic_DNA"/>
</dbReference>
<proteinExistence type="predicted"/>
<organism evidence="2">
    <name type="scientific">marine metagenome</name>
    <dbReference type="NCBI Taxonomy" id="408172"/>
    <lineage>
        <taxon>unclassified sequences</taxon>
        <taxon>metagenomes</taxon>
        <taxon>ecological metagenomes</taxon>
    </lineage>
</organism>
<feature type="domain" description="DSP-PTPase phosphatase fused to NAD+ Kinase" evidence="1">
    <location>
        <begin position="45"/>
        <end position="147"/>
    </location>
</feature>
<dbReference type="Pfam" id="PF22741">
    <property type="entry name" value="PTP-NADK"/>
    <property type="match status" value="1"/>
</dbReference>
<dbReference type="SUPFAM" id="SSF52799">
    <property type="entry name" value="(Phosphotyrosine protein) phosphatases II"/>
    <property type="match status" value="1"/>
</dbReference>
<accession>A0A382SCD3</accession>
<evidence type="ECO:0000259" key="1">
    <source>
        <dbReference type="Pfam" id="PF22741"/>
    </source>
</evidence>
<protein>
    <recommendedName>
        <fullName evidence="1">DSP-PTPase phosphatase fused to NAD+ Kinase domain-containing protein</fullName>
    </recommendedName>
</protein>
<dbReference type="CDD" id="cd14503">
    <property type="entry name" value="PTP-bact"/>
    <property type="match status" value="1"/>
</dbReference>
<dbReference type="InterPro" id="IPR029021">
    <property type="entry name" value="Prot-tyrosine_phosphatase-like"/>
</dbReference>
<sequence length="152" mass="17446">MEVMQDIFMLNTLKIVFGFIGQTVWKQTPIKFSGDKPEDSFNYLQLSERLATSGQPNERQLAAISEAGYKTVTNLASKRKLENAVIEEAVILEEQGVEYIHIPVDFENPTDHDYECFVQHMSENSEAQLWVHCAANMRVSAFMYRYRTSELG</sequence>